<dbReference type="Gene3D" id="3.90.1590.10">
    <property type="entry name" value="glutathione-dependent formaldehyde- activating enzyme (gfa)"/>
    <property type="match status" value="1"/>
</dbReference>
<dbReference type="PANTHER" id="PTHR33337:SF40">
    <property type="entry name" value="CENP-V_GFA DOMAIN-CONTAINING PROTEIN-RELATED"/>
    <property type="match status" value="1"/>
</dbReference>
<dbReference type="PANTHER" id="PTHR33337">
    <property type="entry name" value="GFA DOMAIN-CONTAINING PROTEIN"/>
    <property type="match status" value="1"/>
</dbReference>
<feature type="domain" description="CENP-V/GFA" evidence="5">
    <location>
        <begin position="11"/>
        <end position="117"/>
    </location>
</feature>
<dbReference type="PROSITE" id="PS51891">
    <property type="entry name" value="CENP_V_GFA"/>
    <property type="match status" value="1"/>
</dbReference>
<dbReference type="AlphaFoldDB" id="A0A7C9R4F7"/>
<evidence type="ECO:0000313" key="6">
    <source>
        <dbReference type="EMBL" id="NGN39556.1"/>
    </source>
</evidence>
<gene>
    <name evidence="6" type="ORF">G6N74_00605</name>
</gene>
<dbReference type="RefSeq" id="WP_165113211.1">
    <property type="nucleotide sequence ID" value="NZ_JAAKZG010000001.1"/>
</dbReference>
<dbReference type="InterPro" id="IPR006913">
    <property type="entry name" value="CENP-V/GFA"/>
</dbReference>
<dbReference type="GO" id="GO:0046872">
    <property type="term" value="F:metal ion binding"/>
    <property type="evidence" value="ECO:0007669"/>
    <property type="project" value="UniProtKB-KW"/>
</dbReference>
<dbReference type="GO" id="GO:0016846">
    <property type="term" value="F:carbon-sulfur lyase activity"/>
    <property type="evidence" value="ECO:0007669"/>
    <property type="project" value="InterPro"/>
</dbReference>
<organism evidence="6 7">
    <name type="scientific">Mesorhizobium zhangyense</name>
    <dbReference type="NCBI Taxonomy" id="1776730"/>
    <lineage>
        <taxon>Bacteria</taxon>
        <taxon>Pseudomonadati</taxon>
        <taxon>Pseudomonadota</taxon>
        <taxon>Alphaproteobacteria</taxon>
        <taxon>Hyphomicrobiales</taxon>
        <taxon>Phyllobacteriaceae</taxon>
        <taxon>Mesorhizobium</taxon>
    </lineage>
</organism>
<name>A0A7C9R4F7_9HYPH</name>
<keyword evidence="7" id="KW-1185">Reference proteome</keyword>
<proteinExistence type="inferred from homology"/>
<dbReference type="SUPFAM" id="SSF51316">
    <property type="entry name" value="Mss4-like"/>
    <property type="match status" value="1"/>
</dbReference>
<dbReference type="InterPro" id="IPR011057">
    <property type="entry name" value="Mss4-like_sf"/>
</dbReference>
<dbReference type="Proteomes" id="UP000481252">
    <property type="component" value="Unassembled WGS sequence"/>
</dbReference>
<evidence type="ECO:0000256" key="1">
    <source>
        <dbReference type="ARBA" id="ARBA00005495"/>
    </source>
</evidence>
<evidence type="ECO:0000256" key="4">
    <source>
        <dbReference type="ARBA" id="ARBA00023239"/>
    </source>
</evidence>
<keyword evidence="4" id="KW-0456">Lyase</keyword>
<keyword evidence="2" id="KW-0479">Metal-binding</keyword>
<evidence type="ECO:0000256" key="2">
    <source>
        <dbReference type="ARBA" id="ARBA00022723"/>
    </source>
</evidence>
<evidence type="ECO:0000313" key="7">
    <source>
        <dbReference type="Proteomes" id="UP000481252"/>
    </source>
</evidence>
<comment type="similarity">
    <text evidence="1">Belongs to the Gfa family.</text>
</comment>
<dbReference type="EMBL" id="JAAKZG010000001">
    <property type="protein sequence ID" value="NGN39556.1"/>
    <property type="molecule type" value="Genomic_DNA"/>
</dbReference>
<evidence type="ECO:0000259" key="5">
    <source>
        <dbReference type="PROSITE" id="PS51891"/>
    </source>
</evidence>
<protein>
    <submittedName>
        <fullName evidence="6">GFA family protein</fullName>
    </submittedName>
</protein>
<reference evidence="6 7" key="1">
    <citation type="submission" date="2020-02" db="EMBL/GenBank/DDBJ databases">
        <title>Genome sequence of the type strain CGMCC 1.15528 of Mesorhizobium zhangyense.</title>
        <authorList>
            <person name="Gao J."/>
            <person name="Sun J."/>
        </authorList>
    </citation>
    <scope>NUCLEOTIDE SEQUENCE [LARGE SCALE GENOMIC DNA]</scope>
    <source>
        <strain evidence="6 7">CGMCC 1.15528</strain>
    </source>
</reference>
<evidence type="ECO:0000256" key="3">
    <source>
        <dbReference type="ARBA" id="ARBA00022833"/>
    </source>
</evidence>
<comment type="caution">
    <text evidence="6">The sequence shown here is derived from an EMBL/GenBank/DDBJ whole genome shotgun (WGS) entry which is preliminary data.</text>
</comment>
<sequence>MKERAKKPKLYIGGCLCGAVRFEATGPAEKPHTCSCRMCQRHTGALTAPWVEFPSDRVTWTGPAGKPSVYRSSDYSSRAFCPTCGSSLGAIDDKPVVALLLGAFDKPAAKELMPAYHTNRGGRPKWWHVEVGAG</sequence>
<accession>A0A7C9R4F7</accession>
<dbReference type="Pfam" id="PF04828">
    <property type="entry name" value="GFA"/>
    <property type="match status" value="1"/>
</dbReference>
<keyword evidence="3" id="KW-0862">Zinc</keyword>